<keyword evidence="4" id="KW-0472">Membrane</keyword>
<sequence length="463" mass="53514">MNVVPDSFIASQVKLNVSLVSLLVITIGISIVASLLFSFGFHHPIRRIIAQIKQNNSRVPVHSRINEFNQLGNQINLIHEDLSRKTTQLQSFAYISAVKKIRGNIEMDFTDRPYVFVFYELTYKKQSANRKEIEQNWAYYLKEFINYYLKQQYPESLTFQIESNQILSFAFLEESGYPALKELIGRMKQILDFDKDDGYVTIAISSFYTNAAQMTDAYKETLQLSKRRRLNDETQIIESHHKLELAPMSLSPQQEQEFDVNLRAGNKAETLQIVHRFLAQLHKRSVSALQYYHFADEIVYKTIKTLTALQADHHCLGEEAWLREQVAGCHTYEQLSSFLDGFLASAIELVGRKKGERDPITSFVIEYVEKHYSGDVTLEIVADKLNISSGYLSTYFKEKTGVNFIDYLNDLRIRKAKEMLLESGCRIQDVARKAGYQNMNSFNRMFKKFCGITPSEFRKQVAP</sequence>
<dbReference type="SUPFAM" id="SSF46689">
    <property type="entry name" value="Homeodomain-like"/>
    <property type="match status" value="2"/>
</dbReference>
<dbReference type="PRINTS" id="PR00032">
    <property type="entry name" value="HTHARAC"/>
</dbReference>
<keyword evidence="7" id="KW-1185">Reference proteome</keyword>
<dbReference type="PROSITE" id="PS01124">
    <property type="entry name" value="HTH_ARAC_FAMILY_2"/>
    <property type="match status" value="1"/>
</dbReference>
<dbReference type="Pfam" id="PF12833">
    <property type="entry name" value="HTH_18"/>
    <property type="match status" value="1"/>
</dbReference>
<proteinExistence type="predicted"/>
<gene>
    <name evidence="6" type="ORF">SD70_14215</name>
</gene>
<keyword evidence="1" id="KW-0805">Transcription regulation</keyword>
<protein>
    <recommendedName>
        <fullName evidence="5">HTH araC/xylS-type domain-containing protein</fullName>
    </recommendedName>
</protein>
<comment type="caution">
    <text evidence="6">The sequence shown here is derived from an EMBL/GenBank/DDBJ whole genome shotgun (WGS) entry which is preliminary data.</text>
</comment>
<feature type="transmembrane region" description="Helical" evidence="4">
    <location>
        <begin position="20"/>
        <end position="41"/>
    </location>
</feature>
<dbReference type="PANTHER" id="PTHR43280:SF28">
    <property type="entry name" value="HTH-TYPE TRANSCRIPTIONAL ACTIVATOR RHAS"/>
    <property type="match status" value="1"/>
</dbReference>
<organism evidence="6 7">
    <name type="scientific">Gordoniibacillus kamchatkensis</name>
    <dbReference type="NCBI Taxonomy" id="1590651"/>
    <lineage>
        <taxon>Bacteria</taxon>
        <taxon>Bacillati</taxon>
        <taxon>Bacillota</taxon>
        <taxon>Bacilli</taxon>
        <taxon>Bacillales</taxon>
        <taxon>Paenibacillaceae</taxon>
        <taxon>Gordoniibacillus</taxon>
    </lineage>
</organism>
<evidence type="ECO:0000256" key="3">
    <source>
        <dbReference type="ARBA" id="ARBA00023163"/>
    </source>
</evidence>
<accession>A0ABR5AH40</accession>
<evidence type="ECO:0000256" key="2">
    <source>
        <dbReference type="ARBA" id="ARBA00023125"/>
    </source>
</evidence>
<evidence type="ECO:0000313" key="7">
    <source>
        <dbReference type="Proteomes" id="UP000031967"/>
    </source>
</evidence>
<dbReference type="Gene3D" id="1.10.10.60">
    <property type="entry name" value="Homeodomain-like"/>
    <property type="match status" value="2"/>
</dbReference>
<keyword evidence="4" id="KW-0812">Transmembrane</keyword>
<feature type="domain" description="HTH araC/xylS-type" evidence="5">
    <location>
        <begin position="362"/>
        <end position="460"/>
    </location>
</feature>
<dbReference type="InterPro" id="IPR018062">
    <property type="entry name" value="HTH_AraC-typ_CS"/>
</dbReference>
<name>A0ABR5AH40_9BACL</name>
<dbReference type="Proteomes" id="UP000031967">
    <property type="component" value="Unassembled WGS sequence"/>
</dbReference>
<dbReference type="PANTHER" id="PTHR43280">
    <property type="entry name" value="ARAC-FAMILY TRANSCRIPTIONAL REGULATOR"/>
    <property type="match status" value="1"/>
</dbReference>
<reference evidence="6 7" key="1">
    <citation type="submission" date="2014-12" db="EMBL/GenBank/DDBJ databases">
        <title>Draft genome sequence of Paenibacillus kamchatkensis strain B-2647.</title>
        <authorList>
            <person name="Karlyshev A.V."/>
            <person name="Kudryashova E.B."/>
        </authorList>
    </citation>
    <scope>NUCLEOTIDE SEQUENCE [LARGE SCALE GENOMIC DNA]</scope>
    <source>
        <strain evidence="6 7">VKM B-2647</strain>
    </source>
</reference>
<evidence type="ECO:0000259" key="5">
    <source>
        <dbReference type="PROSITE" id="PS01124"/>
    </source>
</evidence>
<evidence type="ECO:0000256" key="1">
    <source>
        <dbReference type="ARBA" id="ARBA00023015"/>
    </source>
</evidence>
<dbReference type="EMBL" id="JXAK01000022">
    <property type="protein sequence ID" value="KIL40380.1"/>
    <property type="molecule type" value="Genomic_DNA"/>
</dbReference>
<keyword evidence="2" id="KW-0238">DNA-binding</keyword>
<evidence type="ECO:0000313" key="6">
    <source>
        <dbReference type="EMBL" id="KIL40380.1"/>
    </source>
</evidence>
<dbReference type="InterPro" id="IPR018060">
    <property type="entry name" value="HTH_AraC"/>
</dbReference>
<dbReference type="SMART" id="SM00342">
    <property type="entry name" value="HTH_ARAC"/>
    <property type="match status" value="1"/>
</dbReference>
<keyword evidence="4" id="KW-1133">Transmembrane helix</keyword>
<dbReference type="PROSITE" id="PS00041">
    <property type="entry name" value="HTH_ARAC_FAMILY_1"/>
    <property type="match status" value="1"/>
</dbReference>
<keyword evidence="3" id="KW-0804">Transcription</keyword>
<evidence type="ECO:0000256" key="4">
    <source>
        <dbReference type="SAM" id="Phobius"/>
    </source>
</evidence>
<dbReference type="InterPro" id="IPR020449">
    <property type="entry name" value="Tscrpt_reg_AraC-type_HTH"/>
</dbReference>
<dbReference type="InterPro" id="IPR009057">
    <property type="entry name" value="Homeodomain-like_sf"/>
</dbReference>